<name>A0A0K1QCY3_9BACT</name>
<gene>
    <name evidence="8" type="ORF">AKJ09_10251</name>
</gene>
<organism evidence="8 9">
    <name type="scientific">Labilithrix luteola</name>
    <dbReference type="NCBI Taxonomy" id="1391654"/>
    <lineage>
        <taxon>Bacteria</taxon>
        <taxon>Pseudomonadati</taxon>
        <taxon>Myxococcota</taxon>
        <taxon>Polyangia</taxon>
        <taxon>Polyangiales</taxon>
        <taxon>Labilitrichaceae</taxon>
        <taxon>Labilithrix</taxon>
    </lineage>
</organism>
<dbReference type="Gene3D" id="3.30.200.20">
    <property type="entry name" value="Phosphorylase Kinase, domain 1"/>
    <property type="match status" value="1"/>
</dbReference>
<reference evidence="8 9" key="1">
    <citation type="submission" date="2015-08" db="EMBL/GenBank/DDBJ databases">
        <authorList>
            <person name="Babu N.S."/>
            <person name="Beckwith C.J."/>
            <person name="Beseler K.G."/>
            <person name="Brison A."/>
            <person name="Carone J.V."/>
            <person name="Caskin T.P."/>
            <person name="Diamond M."/>
            <person name="Durham M.E."/>
            <person name="Foxe J.M."/>
            <person name="Go M."/>
            <person name="Henderson B.A."/>
            <person name="Jones I.B."/>
            <person name="McGettigan J.A."/>
            <person name="Micheletti S.J."/>
            <person name="Nasrallah M.E."/>
            <person name="Ortiz D."/>
            <person name="Piller C.R."/>
            <person name="Privatt S.R."/>
            <person name="Schneider S.L."/>
            <person name="Sharp S."/>
            <person name="Smith T.C."/>
            <person name="Stanton J.D."/>
            <person name="Ullery H.E."/>
            <person name="Wilson R.J."/>
            <person name="Serrano M.G."/>
            <person name="Buck G."/>
            <person name="Lee V."/>
            <person name="Wang Y."/>
            <person name="Carvalho R."/>
            <person name="Voegtly L."/>
            <person name="Shi R."/>
            <person name="Duckworth R."/>
            <person name="Johnson A."/>
            <person name="Loviza R."/>
            <person name="Walstead R."/>
            <person name="Shah Z."/>
            <person name="Kiflezghi M."/>
            <person name="Wade K."/>
            <person name="Ball S.L."/>
            <person name="Bradley K.W."/>
            <person name="Asai D.J."/>
            <person name="Bowman C.A."/>
            <person name="Russell D.A."/>
            <person name="Pope W.H."/>
            <person name="Jacobs-Sera D."/>
            <person name="Hendrix R.W."/>
            <person name="Hatfull G.F."/>
        </authorList>
    </citation>
    <scope>NUCLEOTIDE SEQUENCE [LARGE SCALE GENOMIC DNA]</scope>
    <source>
        <strain evidence="8 9">DSM 27648</strain>
    </source>
</reference>
<evidence type="ECO:0000256" key="6">
    <source>
        <dbReference type="SAM" id="MobiDB-lite"/>
    </source>
</evidence>
<evidence type="ECO:0000256" key="1">
    <source>
        <dbReference type="ARBA" id="ARBA00022679"/>
    </source>
</evidence>
<keyword evidence="8" id="KW-0723">Serine/threonine-protein kinase</keyword>
<evidence type="ECO:0000256" key="3">
    <source>
        <dbReference type="ARBA" id="ARBA00022777"/>
    </source>
</evidence>
<dbReference type="CDD" id="cd14014">
    <property type="entry name" value="STKc_PknB_like"/>
    <property type="match status" value="1"/>
</dbReference>
<feature type="domain" description="Protein kinase" evidence="7">
    <location>
        <begin position="41"/>
        <end position="313"/>
    </location>
</feature>
<dbReference type="RefSeq" id="WP_146654333.1">
    <property type="nucleotide sequence ID" value="NZ_CP012333.1"/>
</dbReference>
<keyword evidence="9" id="KW-1185">Reference proteome</keyword>
<evidence type="ECO:0000313" key="8">
    <source>
        <dbReference type="EMBL" id="AKV03588.1"/>
    </source>
</evidence>
<dbReference type="PROSITE" id="PS00108">
    <property type="entry name" value="PROTEIN_KINASE_ST"/>
    <property type="match status" value="1"/>
</dbReference>
<dbReference type="InterPro" id="IPR000719">
    <property type="entry name" value="Prot_kinase_dom"/>
</dbReference>
<evidence type="ECO:0000256" key="4">
    <source>
        <dbReference type="ARBA" id="ARBA00022840"/>
    </source>
</evidence>
<accession>A0A0K1QCY3</accession>
<dbReference type="Gene3D" id="1.10.510.10">
    <property type="entry name" value="Transferase(Phosphotransferase) domain 1"/>
    <property type="match status" value="1"/>
</dbReference>
<dbReference type="Pfam" id="PF00069">
    <property type="entry name" value="Pkinase"/>
    <property type="match status" value="1"/>
</dbReference>
<dbReference type="SUPFAM" id="SSF56112">
    <property type="entry name" value="Protein kinase-like (PK-like)"/>
    <property type="match status" value="1"/>
</dbReference>
<dbReference type="InterPro" id="IPR011009">
    <property type="entry name" value="Kinase-like_dom_sf"/>
</dbReference>
<evidence type="ECO:0000256" key="5">
    <source>
        <dbReference type="PROSITE-ProRule" id="PRU10141"/>
    </source>
</evidence>
<proteinExistence type="predicted"/>
<dbReference type="SMART" id="SM00220">
    <property type="entry name" value="S_TKc"/>
    <property type="match status" value="1"/>
</dbReference>
<evidence type="ECO:0000313" key="9">
    <source>
        <dbReference type="Proteomes" id="UP000064967"/>
    </source>
</evidence>
<dbReference type="PANTHER" id="PTHR43289">
    <property type="entry name" value="MITOGEN-ACTIVATED PROTEIN KINASE KINASE KINASE 20-RELATED"/>
    <property type="match status" value="1"/>
</dbReference>
<dbReference type="InterPro" id="IPR008271">
    <property type="entry name" value="Ser/Thr_kinase_AS"/>
</dbReference>
<keyword evidence="4 5" id="KW-0067">ATP-binding</keyword>
<dbReference type="PROSITE" id="PS50011">
    <property type="entry name" value="PROTEIN_KINASE_DOM"/>
    <property type="match status" value="1"/>
</dbReference>
<dbReference type="InterPro" id="IPR017441">
    <property type="entry name" value="Protein_kinase_ATP_BS"/>
</dbReference>
<feature type="binding site" evidence="5">
    <location>
        <position position="70"/>
    </location>
    <ligand>
        <name>ATP</name>
        <dbReference type="ChEBI" id="CHEBI:30616"/>
    </ligand>
</feature>
<evidence type="ECO:0000256" key="2">
    <source>
        <dbReference type="ARBA" id="ARBA00022741"/>
    </source>
</evidence>
<dbReference type="STRING" id="1391654.AKJ09_10251"/>
<keyword evidence="3 8" id="KW-0418">Kinase</keyword>
<dbReference type="GO" id="GO:0005524">
    <property type="term" value="F:ATP binding"/>
    <property type="evidence" value="ECO:0007669"/>
    <property type="project" value="UniProtKB-UniRule"/>
</dbReference>
<keyword evidence="1" id="KW-0808">Transferase</keyword>
<feature type="compositionally biased region" description="Low complexity" evidence="6">
    <location>
        <begin position="325"/>
        <end position="334"/>
    </location>
</feature>
<dbReference type="KEGG" id="llu:AKJ09_10251"/>
<dbReference type="EMBL" id="CP012333">
    <property type="protein sequence ID" value="AKV03588.1"/>
    <property type="molecule type" value="Genomic_DNA"/>
</dbReference>
<dbReference type="Proteomes" id="UP000064967">
    <property type="component" value="Chromosome"/>
</dbReference>
<dbReference type="PANTHER" id="PTHR43289:SF34">
    <property type="entry name" value="SERINE_THREONINE-PROTEIN KINASE YBDM-RELATED"/>
    <property type="match status" value="1"/>
</dbReference>
<dbReference type="PROSITE" id="PS00107">
    <property type="entry name" value="PROTEIN_KINASE_ATP"/>
    <property type="match status" value="1"/>
</dbReference>
<dbReference type="GO" id="GO:0004674">
    <property type="term" value="F:protein serine/threonine kinase activity"/>
    <property type="evidence" value="ECO:0007669"/>
    <property type="project" value="UniProtKB-KW"/>
</dbReference>
<sequence length="579" mass="63547">MKLCPRCSELFSDDAAFCPHDGAELQKSNDRFLGRTIASRYRLIRRLGAGGMSVVYLARHELIARLSALKILRPELSLIAEHRERFLREARAVNRINHENIVEITDVGESDGVAYLVMEYVEGEGLLSWIQRGRLPWERALKIGMQVASALARAHQMGVIHRDLKPENILLLPRTAGPARAEVDVAADPNDVMVKLTDFGIAKMSGEPTLTLNEQLFGTPGYIAPEYVGGIGIDGRSDIYSLAVVVYEMVTGVLPFDGKGQSELLLKPLTNPPIPPSQRVDGLPPDLESLLLRCLAREPNDRPHDAFAVHDAFADILRRYGSGGSRTSSPPRLSNAPRISVPPRASSPPEQEKVEREPSHTVVDLVVEVPSSSLESGSVQIVAASADAAARWSESLTELEDRIAEARRKGGEHAVAAGRAAELAMVAGEMMPRVERATKIVGDLQAKVDLLEARGREFRTNLGHAIDVLVHDRSREIAHLDAIAARRDALARPAAGFEGQNWEDDALAEEERRAHSVVDDLTFQIDSLQKQLDAKNEAFERDVLEASATFEGSLSAFRRLTTEVVRTIEEGVSILDRVV</sequence>
<dbReference type="AlphaFoldDB" id="A0A0K1QCY3"/>
<feature type="region of interest" description="Disordered" evidence="6">
    <location>
        <begin position="322"/>
        <end position="359"/>
    </location>
</feature>
<keyword evidence="2 5" id="KW-0547">Nucleotide-binding</keyword>
<feature type="compositionally biased region" description="Basic and acidic residues" evidence="6">
    <location>
        <begin position="350"/>
        <end position="359"/>
    </location>
</feature>
<protein>
    <submittedName>
        <fullName evidence="8">Serine/threonine protein kinase PrkC, regulator of stationary phase</fullName>
    </submittedName>
</protein>
<dbReference type="OrthoDB" id="1022767at2"/>
<evidence type="ECO:0000259" key="7">
    <source>
        <dbReference type="PROSITE" id="PS50011"/>
    </source>
</evidence>
<dbReference type="PATRIC" id="fig|1391654.3.peg.10388"/>